<dbReference type="InterPro" id="IPR001205">
    <property type="entry name" value="RNA-dir_pol_C"/>
</dbReference>
<dbReference type="EMBL" id="OX380413">
    <property type="protein sequence ID" value="CAI5383908.1"/>
    <property type="molecule type" value="Genomic_RNA"/>
</dbReference>
<evidence type="ECO:0000313" key="7">
    <source>
        <dbReference type="EMBL" id="CAI5383908.1"/>
    </source>
</evidence>
<dbReference type="Gene3D" id="3.30.70.270">
    <property type="match status" value="1"/>
</dbReference>
<dbReference type="SUPFAM" id="SSF56672">
    <property type="entry name" value="DNA/RNA polymerases"/>
    <property type="match status" value="1"/>
</dbReference>
<dbReference type="GO" id="GO:0006351">
    <property type="term" value="P:DNA-templated transcription"/>
    <property type="evidence" value="ECO:0007669"/>
    <property type="project" value="InterPro"/>
</dbReference>
<feature type="domain" description="RdRp catalytic" evidence="6">
    <location>
        <begin position="238"/>
        <end position="357"/>
    </location>
</feature>
<dbReference type="InterPro" id="IPR043128">
    <property type="entry name" value="Rev_trsase/Diguanyl_cyclase"/>
</dbReference>
<evidence type="ECO:0000256" key="3">
    <source>
        <dbReference type="ARBA" id="ARBA00022695"/>
    </source>
</evidence>
<evidence type="ECO:0000259" key="6">
    <source>
        <dbReference type="PROSITE" id="PS50507"/>
    </source>
</evidence>
<proteinExistence type="predicted"/>
<keyword evidence="5" id="KW-0693">Viral RNA replication</keyword>
<keyword evidence="2" id="KW-0808">Transferase</keyword>
<dbReference type="GO" id="GO:0003968">
    <property type="term" value="F:RNA-directed RNA polymerase activity"/>
    <property type="evidence" value="ECO:0007669"/>
    <property type="project" value="UniProtKB-KW"/>
</dbReference>
<dbReference type="InterPro" id="IPR007094">
    <property type="entry name" value="RNA-dir_pol_PSvirus"/>
</dbReference>
<dbReference type="GO" id="GO:0000166">
    <property type="term" value="F:nucleotide binding"/>
    <property type="evidence" value="ECO:0007669"/>
    <property type="project" value="UniProtKB-KW"/>
</dbReference>
<protein>
    <submittedName>
        <fullName evidence="7">RNA-dependent RNA polymerase</fullName>
    </submittedName>
</protein>
<dbReference type="Pfam" id="PF00680">
    <property type="entry name" value="RdRP_1"/>
    <property type="match status" value="1"/>
</dbReference>
<evidence type="ECO:0000256" key="5">
    <source>
        <dbReference type="ARBA" id="ARBA00022953"/>
    </source>
</evidence>
<keyword evidence="3" id="KW-0548">Nucleotidyltransferase</keyword>
<gene>
    <name evidence="7" type="primary">RNA-dependent RNA polymerase</name>
</gene>
<dbReference type="GO" id="GO:0003723">
    <property type="term" value="F:RNA binding"/>
    <property type="evidence" value="ECO:0007669"/>
    <property type="project" value="InterPro"/>
</dbReference>
<dbReference type="InterPro" id="IPR043502">
    <property type="entry name" value="DNA/RNA_pol_sf"/>
</dbReference>
<accession>A0A9C7GWP1</accession>
<evidence type="ECO:0000256" key="4">
    <source>
        <dbReference type="ARBA" id="ARBA00022741"/>
    </source>
</evidence>
<name>A0A9C7GWP1_9VIRU</name>
<dbReference type="GO" id="GO:0039694">
    <property type="term" value="P:viral RNA genome replication"/>
    <property type="evidence" value="ECO:0007669"/>
    <property type="project" value="InterPro"/>
</dbReference>
<sequence>MAVNHEWRSIPVGLIELGQVAPRNLREEYIVLKDPYAAEAIEYLASREIQLELQGWARSFYTLEGHMAAIYKYRRSKVPAPTDSAWNQTVQAVLEMVRRWPKCKTKSYKDFDSVKWLRSSAAGFGYVGLKGDNDNYLRAKKTAITICEQVWRDPTGLVEALKNSTPDVAFTRTQLSQLKVKRKVRNVWGEAFHYVLIEGLFADNLIKYFMELDSFYFIGKDPLSGVPTLVTDMMKNYDYVFQFDWSAFDASVQEWEIRTAFSILEQFTLFDSPVEERIWRFIIELFIYRKVACPNGELLLKTLGIPSGSCFTNMIGSIINYLRIQYLFVKHTRDFACAYTHGDDSIVGTLRTQAINPKVFEGTCSSYHWELNADKTRVSSTPEEVEFLSRGIREGINLRDTLTCLRMLLYPEYEVTDGAISTLRAQSILFDSGLQSSLLFKVSQYLEMKFGVAKELPLQQQKWDIIEYESLRQAITPEQM</sequence>
<keyword evidence="4" id="KW-0547">Nucleotide-binding</keyword>
<organism evidence="7">
    <name type="scientific">Interrupted club-moss deltapartitivirus</name>
    <dbReference type="NCBI Taxonomy" id="2933089"/>
    <lineage>
        <taxon>Viruses</taxon>
        <taxon>Riboviria</taxon>
        <taxon>Orthornavirae</taxon>
        <taxon>Pisuviricota</taxon>
        <taxon>Duplopiviricetes</taxon>
        <taxon>Durnavirales</taxon>
        <taxon>Partitiviridae</taxon>
        <taxon>Deltapartitivirus</taxon>
    </lineage>
</organism>
<evidence type="ECO:0000256" key="1">
    <source>
        <dbReference type="ARBA" id="ARBA00022484"/>
    </source>
</evidence>
<evidence type="ECO:0000256" key="2">
    <source>
        <dbReference type="ARBA" id="ARBA00022679"/>
    </source>
</evidence>
<keyword evidence="1 7" id="KW-0696">RNA-directed RNA polymerase</keyword>
<dbReference type="PROSITE" id="PS50507">
    <property type="entry name" value="RDRP_SSRNA_POS"/>
    <property type="match status" value="1"/>
</dbReference>
<reference evidence="7" key="1">
    <citation type="submission" date="2022-11" db="EMBL/GenBank/DDBJ databases">
        <authorList>
            <person name="Mifsud CO J."/>
            <person name="Holmes C E."/>
            <person name="Gallagher V R."/>
            <person name="Geoghegan L J."/>
        </authorList>
    </citation>
    <scope>NUCLEOTIDE SEQUENCE</scope>
</reference>